<dbReference type="Proteomes" id="UP000234681">
    <property type="component" value="Chromosome 10"/>
</dbReference>
<dbReference type="AlphaFoldDB" id="A6HGP5"/>
<dbReference type="EMBL" id="CH473948">
    <property type="protein sequence ID" value="EDM05199.1"/>
    <property type="molecule type" value="Genomic_DNA"/>
</dbReference>
<protein>
    <submittedName>
        <fullName evidence="1">RCG34487</fullName>
    </submittedName>
</protein>
<gene>
    <name evidence="1" type="ORF">rCG_34487</name>
</gene>
<proteinExistence type="predicted"/>
<sequence>MGPSRALPSVLSPNSSNVKLSDSVTKVSGFHRMMVKWLSRLDLPSPMMRVQKDGIQLNRLPAVTL</sequence>
<organism evidence="1 2">
    <name type="scientific">Rattus norvegicus</name>
    <name type="common">Rat</name>
    <dbReference type="NCBI Taxonomy" id="10116"/>
    <lineage>
        <taxon>Eukaryota</taxon>
        <taxon>Metazoa</taxon>
        <taxon>Chordata</taxon>
        <taxon>Craniata</taxon>
        <taxon>Vertebrata</taxon>
        <taxon>Euteleostomi</taxon>
        <taxon>Mammalia</taxon>
        <taxon>Eutheria</taxon>
        <taxon>Euarchontoglires</taxon>
        <taxon>Glires</taxon>
        <taxon>Rodentia</taxon>
        <taxon>Myomorpha</taxon>
        <taxon>Muroidea</taxon>
        <taxon>Muridae</taxon>
        <taxon>Murinae</taxon>
        <taxon>Rattus</taxon>
    </lineage>
</organism>
<reference evidence="1 2" key="1">
    <citation type="submission" date="2005-07" db="EMBL/GenBank/DDBJ databases">
        <authorList>
            <person name="Mural R.J."/>
            <person name="Li P.W."/>
            <person name="Adams M.D."/>
            <person name="Amanatides P.G."/>
            <person name="Baden-Tillson H."/>
            <person name="Barnstead M."/>
            <person name="Chin S.H."/>
            <person name="Dew I."/>
            <person name="Evans C.A."/>
            <person name="Ferriera S."/>
            <person name="Flanigan M."/>
            <person name="Fosler C."/>
            <person name="Glodek A."/>
            <person name="Gu Z."/>
            <person name="Holt R.A."/>
            <person name="Jennings D."/>
            <person name="Kraft C.L."/>
            <person name="Lu F."/>
            <person name="Nguyen T."/>
            <person name="Nusskern D.R."/>
            <person name="Pfannkoch C.M."/>
            <person name="Sitter C."/>
            <person name="Sutton G.G."/>
            <person name="Venter J.C."/>
            <person name="Wang Z."/>
            <person name="Woodage T."/>
            <person name="Zheng X.H."/>
            <person name="Zhong F."/>
        </authorList>
    </citation>
    <scope>NUCLEOTIDE SEQUENCE [LARGE SCALE GENOMIC DNA]</scope>
    <source>
        <strain>BN</strain>
        <strain evidence="2">Sprague-Dawley</strain>
    </source>
</reference>
<accession>A6HGP5</accession>
<evidence type="ECO:0000313" key="2">
    <source>
        <dbReference type="Proteomes" id="UP000234681"/>
    </source>
</evidence>
<evidence type="ECO:0000313" key="1">
    <source>
        <dbReference type="EMBL" id="EDM05199.1"/>
    </source>
</evidence>
<name>A6HGP5_RAT</name>